<keyword evidence="6" id="KW-1185">Reference proteome</keyword>
<evidence type="ECO:0000259" key="4">
    <source>
        <dbReference type="Pfam" id="PF15735"/>
    </source>
</evidence>
<evidence type="ECO:0000256" key="1">
    <source>
        <dbReference type="ARBA" id="ARBA00004123"/>
    </source>
</evidence>
<dbReference type="PANTHER" id="PTHR46946:SF1">
    <property type="entry name" value="NEURITE EXTENSION AND MIGRATION FACTOR"/>
    <property type="match status" value="1"/>
</dbReference>
<feature type="compositionally biased region" description="Basic and acidic residues" evidence="3">
    <location>
        <begin position="458"/>
        <end position="468"/>
    </location>
</feature>
<feature type="region of interest" description="Disordered" evidence="3">
    <location>
        <begin position="988"/>
        <end position="1015"/>
    </location>
</feature>
<feature type="compositionally biased region" description="Polar residues" evidence="3">
    <location>
        <begin position="686"/>
        <end position="703"/>
    </location>
</feature>
<feature type="compositionally biased region" description="Basic and acidic residues" evidence="3">
    <location>
        <begin position="663"/>
        <end position="676"/>
    </location>
</feature>
<comment type="caution">
    <text evidence="5">The sequence shown here is derived from an EMBL/GenBank/DDBJ whole genome shotgun (WGS) entry which is preliminary data.</text>
</comment>
<feature type="region of interest" description="Disordered" evidence="3">
    <location>
        <begin position="1204"/>
        <end position="1234"/>
    </location>
</feature>
<name>A0ABD1K8B2_9TELE</name>
<feature type="domain" description="DUF4683" evidence="4">
    <location>
        <begin position="272"/>
        <end position="333"/>
    </location>
</feature>
<protein>
    <recommendedName>
        <fullName evidence="4">DUF4683 domain-containing protein</fullName>
    </recommendedName>
</protein>
<evidence type="ECO:0000256" key="3">
    <source>
        <dbReference type="SAM" id="MobiDB-lite"/>
    </source>
</evidence>
<feature type="region of interest" description="Disordered" evidence="3">
    <location>
        <begin position="1050"/>
        <end position="1136"/>
    </location>
</feature>
<sequence length="1294" mass="138478">MSSAPEPSIEQFHSPRVCSAAVYPTWTPHTVSVPANSSAAVSSSCCPCILDIPDETTTPAASLSSLSSLSSFSLLSPLSFSSSSSSSSSLSSLSSVSCTTPVTPWHLSCADKTHLCTMELGSGGSGGGGGCSEGAGDCLSSHTKSPADPDTCETVLGLAQDFQTCPASTIECLSAAPGEQVLSDQLLSGSVSAVAEAAAVVAVSGVEEVTVQLIREGSESDGDAAAVAVAAQSIYEGLGEEETQDWSCLESLISESRMELLDLCSRSELAVNLFCEEDVENYMFQEEDTSLAGDVCSLKIRYESFPDGVHERSGDGDTLVQQEVQHLGFFPACTRRDTLTEKPESWDMDRGDTLSTTPVISPASQSLFDFSSSPGESAEFSDDENSCTGSSPDTWLARREHGNLSRENSNSSSQLSYRLRAKRKVAFREDYLYDVDSIEGERNAENRAEKKKAMKIGPKGEKDDDWCPKKKRKSHRKDPPVIIKYIIINRFKGVKHMTVKLGRVDAATSSVCLSEDSLTQYEKLAPLKAFWQSQKEEQLALGSKVKHLNGCKFPPGSGLKKRRHRITKRLRIQRIHAMEKVPAADHIQEVTLSQMITTKPEMLTDNMLASEAGNLLSDCPVGQGGPRRRAVKQVSEDMCKDSKPIPVRKFRSEARLRAKKLADAQARHSMEEEIPSKEVSVCGTPCDSSTSNPQDSKLSTSSNATDKCTFTLNSQGGAASANVAPLPGGYLQTLLEASDSSNSACTSYFPLAQQPQPQQSQPFLLGVPFQPPQSCVLSPPSESELPQSPNACGTGYPAENQQAQGYTADTTHHTDINYPTVWPSQSGETDQIPFPSAIAAQSPMLPSGFPKHTLLTADRKATVGYHAVSGGDSRGVAPSEESLDTEQHQQQLLELEYRLSPSGAQGDGVVGRLVSFDSLGSLSVASSNYSSLSLHEGEGEGEEGEMNDNFLSHCSPQLVLQQSLEEVTPLRESTDLLDISNFTPDKFRHTSLSDMSPPDTPSPSPHLIRQGTGFTTEPGACEVHWECGVVSSELEDVNGSRHTHLLQIHSFGPDDEGEEEGSSKDKGGLKGQKGPKRKGAKSGPKKTKSPKAAKGEQSKSTRQESKSARQIKAILEGKANKGTAGSQSPSAALVGITGEWPGVGSLSDDDQQEFKEPSNILSNIVSGMAEVQRFMQASVEPLWGPCPLPGEQSLQSQTLRILGGPVESGKKRGGANGVGRGKKGSGGGSKNPPKLIPADFFPALGLDCFPVPHRPAHKKMYRHKSSAKFAREELALSKGNAKVSALTATLEKQR</sequence>
<feature type="domain" description="DUF4683" evidence="4">
    <location>
        <begin position="376"/>
        <end position="581"/>
    </location>
</feature>
<accession>A0ABD1K8B2</accession>
<dbReference type="EMBL" id="JBHFQA010000008">
    <property type="protein sequence ID" value="KAL2095385.1"/>
    <property type="molecule type" value="Genomic_DNA"/>
</dbReference>
<feature type="region of interest" description="Disordered" evidence="3">
    <location>
        <begin position="663"/>
        <end position="703"/>
    </location>
</feature>
<dbReference type="InterPro" id="IPR042794">
    <property type="entry name" value="Nexmif"/>
</dbReference>
<dbReference type="GO" id="GO:0005634">
    <property type="term" value="C:nucleus"/>
    <property type="evidence" value="ECO:0007669"/>
    <property type="project" value="UniProtKB-SubCell"/>
</dbReference>
<reference evidence="5 6" key="1">
    <citation type="submission" date="2024-09" db="EMBL/GenBank/DDBJ databases">
        <title>A chromosome-level genome assembly of Gray's grenadier anchovy, Coilia grayii.</title>
        <authorList>
            <person name="Fu Z."/>
        </authorList>
    </citation>
    <scope>NUCLEOTIDE SEQUENCE [LARGE SCALE GENOMIC DNA]</scope>
    <source>
        <strain evidence="5">G4</strain>
        <tissue evidence="5">Muscle</tissue>
    </source>
</reference>
<feature type="compositionally biased region" description="Low complexity" evidence="3">
    <location>
        <begin position="405"/>
        <end position="415"/>
    </location>
</feature>
<dbReference type="Proteomes" id="UP001591681">
    <property type="component" value="Unassembled WGS sequence"/>
</dbReference>
<evidence type="ECO:0000313" key="5">
    <source>
        <dbReference type="EMBL" id="KAL2095385.1"/>
    </source>
</evidence>
<dbReference type="Pfam" id="PF15735">
    <property type="entry name" value="DUF4683"/>
    <property type="match status" value="2"/>
</dbReference>
<comment type="subcellular location">
    <subcellularLocation>
        <location evidence="1">Nucleus</location>
    </subcellularLocation>
</comment>
<organism evidence="5 6">
    <name type="scientific">Coilia grayii</name>
    <name type="common">Gray's grenadier anchovy</name>
    <dbReference type="NCBI Taxonomy" id="363190"/>
    <lineage>
        <taxon>Eukaryota</taxon>
        <taxon>Metazoa</taxon>
        <taxon>Chordata</taxon>
        <taxon>Craniata</taxon>
        <taxon>Vertebrata</taxon>
        <taxon>Euteleostomi</taxon>
        <taxon>Actinopterygii</taxon>
        <taxon>Neopterygii</taxon>
        <taxon>Teleostei</taxon>
        <taxon>Clupei</taxon>
        <taxon>Clupeiformes</taxon>
        <taxon>Clupeoidei</taxon>
        <taxon>Engraulidae</taxon>
        <taxon>Coilinae</taxon>
        <taxon>Coilia</taxon>
    </lineage>
</organism>
<dbReference type="PANTHER" id="PTHR46946">
    <property type="entry name" value="NEURITE EXTENSION AND MIGRATION FACTOR"/>
    <property type="match status" value="1"/>
</dbReference>
<feature type="compositionally biased region" description="Polar residues" evidence="3">
    <location>
        <begin position="365"/>
        <end position="375"/>
    </location>
</feature>
<gene>
    <name evidence="5" type="ORF">ACEWY4_010104</name>
</gene>
<feature type="region of interest" description="Disordered" evidence="3">
    <location>
        <begin position="446"/>
        <end position="475"/>
    </location>
</feature>
<feature type="region of interest" description="Disordered" evidence="3">
    <location>
        <begin position="341"/>
        <end position="360"/>
    </location>
</feature>
<evidence type="ECO:0000313" key="6">
    <source>
        <dbReference type="Proteomes" id="UP001591681"/>
    </source>
</evidence>
<feature type="compositionally biased region" description="Gly residues" evidence="3">
    <location>
        <begin position="1214"/>
        <end position="1229"/>
    </location>
</feature>
<evidence type="ECO:0000256" key="2">
    <source>
        <dbReference type="ARBA" id="ARBA00023242"/>
    </source>
</evidence>
<dbReference type="InterPro" id="IPR032757">
    <property type="entry name" value="DUF4683"/>
</dbReference>
<keyword evidence="2" id="KW-0539">Nucleus</keyword>
<feature type="compositionally biased region" description="Basic and acidic residues" evidence="3">
    <location>
        <begin position="341"/>
        <end position="352"/>
    </location>
</feature>
<feature type="compositionally biased region" description="Basic and acidic residues" evidence="3">
    <location>
        <begin position="1093"/>
        <end position="1107"/>
    </location>
</feature>
<proteinExistence type="predicted"/>
<feature type="compositionally biased region" description="Basic residues" evidence="3">
    <location>
        <begin position="1073"/>
        <end position="1091"/>
    </location>
</feature>
<feature type="region of interest" description="Disordered" evidence="3">
    <location>
        <begin position="365"/>
        <end position="415"/>
    </location>
</feature>